<protein>
    <submittedName>
        <fullName evidence="9">Peptidoglycan hydrolase-like protein with peptidoglycan-binding domain</fullName>
    </submittedName>
</protein>
<gene>
    <name evidence="9" type="ORF">J2S59_003537</name>
</gene>
<dbReference type="Proteomes" id="UP001240447">
    <property type="component" value="Unassembled WGS sequence"/>
</dbReference>
<comment type="pathway">
    <text evidence="1 6">Cell wall biogenesis; peptidoglycan biosynthesis.</text>
</comment>
<evidence type="ECO:0000256" key="4">
    <source>
        <dbReference type="ARBA" id="ARBA00022984"/>
    </source>
</evidence>
<evidence type="ECO:0000256" key="2">
    <source>
        <dbReference type="ARBA" id="ARBA00022679"/>
    </source>
</evidence>
<evidence type="ECO:0000256" key="1">
    <source>
        <dbReference type="ARBA" id="ARBA00004752"/>
    </source>
</evidence>
<feature type="domain" description="L,D-TPase catalytic" evidence="8">
    <location>
        <begin position="231"/>
        <end position="343"/>
    </location>
</feature>
<dbReference type="InterPro" id="IPR002477">
    <property type="entry name" value="Peptidoglycan-bd-like"/>
</dbReference>
<evidence type="ECO:0000256" key="3">
    <source>
        <dbReference type="ARBA" id="ARBA00022960"/>
    </source>
</evidence>
<evidence type="ECO:0000256" key="6">
    <source>
        <dbReference type="PROSITE-ProRule" id="PRU01373"/>
    </source>
</evidence>
<evidence type="ECO:0000256" key="5">
    <source>
        <dbReference type="ARBA" id="ARBA00023316"/>
    </source>
</evidence>
<proteinExistence type="predicted"/>
<dbReference type="Pfam" id="PF03734">
    <property type="entry name" value="YkuD"/>
    <property type="match status" value="1"/>
</dbReference>
<name>A0ABT9NTK3_9ACTN</name>
<comment type="caution">
    <text evidence="9">The sequence shown here is derived from an EMBL/GenBank/DDBJ whole genome shotgun (WGS) entry which is preliminary data.</text>
</comment>
<keyword evidence="5 6" id="KW-0961">Cell wall biogenesis/degradation</keyword>
<dbReference type="RefSeq" id="WP_181641880.1">
    <property type="nucleotide sequence ID" value="NZ_CCXJ01000260.1"/>
</dbReference>
<keyword evidence="10" id="KW-1185">Reference proteome</keyword>
<keyword evidence="4 6" id="KW-0573">Peptidoglycan synthesis</keyword>
<keyword evidence="3 6" id="KW-0133">Cell shape</keyword>
<feature type="signal peptide" evidence="7">
    <location>
        <begin position="1"/>
        <end position="33"/>
    </location>
</feature>
<dbReference type="SUPFAM" id="SSF141523">
    <property type="entry name" value="L,D-transpeptidase catalytic domain-like"/>
    <property type="match status" value="1"/>
</dbReference>
<dbReference type="InterPro" id="IPR050979">
    <property type="entry name" value="LD-transpeptidase"/>
</dbReference>
<dbReference type="InterPro" id="IPR005490">
    <property type="entry name" value="LD_TPept_cat_dom"/>
</dbReference>
<dbReference type="InterPro" id="IPR036365">
    <property type="entry name" value="PGBD-like_sf"/>
</dbReference>
<dbReference type="Gene3D" id="2.40.440.10">
    <property type="entry name" value="L,D-transpeptidase catalytic domain-like"/>
    <property type="match status" value="1"/>
</dbReference>
<feature type="chain" id="PRO_5046627913" evidence="7">
    <location>
        <begin position="34"/>
        <end position="345"/>
    </location>
</feature>
<reference evidence="9 10" key="1">
    <citation type="submission" date="2023-07" db="EMBL/GenBank/DDBJ databases">
        <title>Sequencing the genomes of 1000 actinobacteria strains.</title>
        <authorList>
            <person name="Klenk H.-P."/>
        </authorList>
    </citation>
    <scope>NUCLEOTIDE SEQUENCE [LARGE SCALE GENOMIC DNA]</scope>
    <source>
        <strain evidence="9 10">GD13</strain>
    </source>
</reference>
<keyword evidence="2" id="KW-0808">Transferase</keyword>
<dbReference type="InterPro" id="IPR036366">
    <property type="entry name" value="PGBDSf"/>
</dbReference>
<dbReference type="EMBL" id="JAUSQM010000001">
    <property type="protein sequence ID" value="MDP9823728.1"/>
    <property type="molecule type" value="Genomic_DNA"/>
</dbReference>
<evidence type="ECO:0000256" key="7">
    <source>
        <dbReference type="SAM" id="SignalP"/>
    </source>
</evidence>
<keyword evidence="7" id="KW-0732">Signal</keyword>
<dbReference type="PANTHER" id="PTHR30582">
    <property type="entry name" value="L,D-TRANSPEPTIDASE"/>
    <property type="match status" value="1"/>
</dbReference>
<accession>A0ABT9NTK3</accession>
<evidence type="ECO:0000259" key="8">
    <source>
        <dbReference type="PROSITE" id="PS52029"/>
    </source>
</evidence>
<dbReference type="PROSITE" id="PS52029">
    <property type="entry name" value="LD_TPASE"/>
    <property type="match status" value="1"/>
</dbReference>
<feature type="active site" description="Nucleophile" evidence="6">
    <location>
        <position position="318"/>
    </location>
</feature>
<dbReference type="Gene3D" id="1.10.101.10">
    <property type="entry name" value="PGBD-like superfamily/PGBD"/>
    <property type="match status" value="2"/>
</dbReference>
<dbReference type="Pfam" id="PF01471">
    <property type="entry name" value="PG_binding_1"/>
    <property type="match status" value="2"/>
</dbReference>
<feature type="active site" description="Proton donor/acceptor" evidence="6">
    <location>
        <position position="301"/>
    </location>
</feature>
<sequence>MTRARKLSPGLAAASLATTLVVLTGTFGGTATAAGQPGQAAVHPTVSTAAKAKVLLEPGATGWKVRALQVRLKEAGLFRRHPTGVYNKGTTRAVRNFQITIGRRATGLLDVRTRDRLAAVTRTPSKAEQAGPGKTLMARGSTGPRVLNLEARMRQIGWFDRNVDKTYDRATAIAVRNFQAKRRLAVTGRVDPRTRDLLHASTRKPTKAERLNQVSVPSDGQPLDSRCLTGQALCIDKTSRSVRWVVDGQVREDLDVRFGSSSTPTRDGAFTVYRKSRDHVSSLYNSPMPFALFFSGGQAVHYSPDFARVGYSGASHGCVNVRDYAAIAKLFDVVPIGTPVIVYWS</sequence>
<dbReference type="PANTHER" id="PTHR30582:SF33">
    <property type="entry name" value="EXPORTED PROTEIN"/>
    <property type="match status" value="1"/>
</dbReference>
<organism evidence="9 10">
    <name type="scientific">Nocardioides massiliensis</name>
    <dbReference type="NCBI Taxonomy" id="1325935"/>
    <lineage>
        <taxon>Bacteria</taxon>
        <taxon>Bacillati</taxon>
        <taxon>Actinomycetota</taxon>
        <taxon>Actinomycetes</taxon>
        <taxon>Propionibacteriales</taxon>
        <taxon>Nocardioidaceae</taxon>
        <taxon>Nocardioides</taxon>
    </lineage>
</organism>
<dbReference type="InterPro" id="IPR038063">
    <property type="entry name" value="Transpep_catalytic_dom"/>
</dbReference>
<evidence type="ECO:0000313" key="10">
    <source>
        <dbReference type="Proteomes" id="UP001240447"/>
    </source>
</evidence>
<dbReference type="CDD" id="cd16913">
    <property type="entry name" value="YkuD_like"/>
    <property type="match status" value="1"/>
</dbReference>
<evidence type="ECO:0000313" key="9">
    <source>
        <dbReference type="EMBL" id="MDP9823728.1"/>
    </source>
</evidence>
<dbReference type="SUPFAM" id="SSF47090">
    <property type="entry name" value="PGBD-like"/>
    <property type="match status" value="2"/>
</dbReference>